<protein>
    <submittedName>
        <fullName evidence="1">Uncharacterized protein</fullName>
    </submittedName>
</protein>
<reference evidence="1 2" key="1">
    <citation type="submission" date="2017-07" db="EMBL/GenBank/DDBJ databases">
        <authorList>
            <person name="Talla V."/>
            <person name="Backstrom N."/>
        </authorList>
    </citation>
    <scope>NUCLEOTIDE SEQUENCE [LARGE SCALE GENOMIC DNA]</scope>
</reference>
<dbReference type="AlphaFoldDB" id="A0A5E4PP44"/>
<gene>
    <name evidence="1" type="ORF">LSINAPIS_LOCUS606</name>
</gene>
<dbReference type="Proteomes" id="UP000324832">
    <property type="component" value="Unassembled WGS sequence"/>
</dbReference>
<sequence>MPTPYTDRRHPPGSVPRGSATSIVEEVSFRRSWCYLRIFLPLNLPCTAAAPAAGPSHTVLGEERYRDPAFGFKNKYFGKVDEEKVIAIVVIGTLLDFYTCPISYATVLNLDPDNIVKSHVSGDWEPKGCTLDKRTEIEEGKGILMDKSEEIKAERSCRR</sequence>
<organism evidence="1 2">
    <name type="scientific">Leptidea sinapis</name>
    <dbReference type="NCBI Taxonomy" id="189913"/>
    <lineage>
        <taxon>Eukaryota</taxon>
        <taxon>Metazoa</taxon>
        <taxon>Ecdysozoa</taxon>
        <taxon>Arthropoda</taxon>
        <taxon>Hexapoda</taxon>
        <taxon>Insecta</taxon>
        <taxon>Pterygota</taxon>
        <taxon>Neoptera</taxon>
        <taxon>Endopterygota</taxon>
        <taxon>Lepidoptera</taxon>
        <taxon>Glossata</taxon>
        <taxon>Ditrysia</taxon>
        <taxon>Papilionoidea</taxon>
        <taxon>Pieridae</taxon>
        <taxon>Dismorphiinae</taxon>
        <taxon>Leptidea</taxon>
    </lineage>
</organism>
<keyword evidence="2" id="KW-1185">Reference proteome</keyword>
<accession>A0A5E4PP44</accession>
<dbReference type="EMBL" id="FZQP02000033">
    <property type="protein sequence ID" value="VVC86867.1"/>
    <property type="molecule type" value="Genomic_DNA"/>
</dbReference>
<name>A0A5E4PP44_9NEOP</name>
<proteinExistence type="predicted"/>
<evidence type="ECO:0000313" key="1">
    <source>
        <dbReference type="EMBL" id="VVC86867.1"/>
    </source>
</evidence>
<evidence type="ECO:0000313" key="2">
    <source>
        <dbReference type="Proteomes" id="UP000324832"/>
    </source>
</evidence>